<dbReference type="InterPro" id="IPR045860">
    <property type="entry name" value="Snake_toxin-like_sf"/>
</dbReference>
<dbReference type="Ensembl" id="ENSSPAT00000006803.1">
    <property type="protein sequence ID" value="ENSSPAP00000006667.1"/>
    <property type="gene ID" value="ENSSPAG00000005142.1"/>
</dbReference>
<reference evidence="2" key="1">
    <citation type="submission" date="2023-09" db="UniProtKB">
        <authorList>
            <consortium name="Ensembl"/>
        </authorList>
    </citation>
    <scope>IDENTIFICATION</scope>
</reference>
<sequence>MMNSFVTSDCLDMSSGESLACYVCEIHLGGRCLWPSEKTCNGSEFSCFYGTLGISKLEIQAQSCLPSSLCNKTVTGTFLSTGYTITGTCCSTNLCNGASSVQLPLTAALIPALTAVWSLRVL</sequence>
<evidence type="ECO:0000259" key="1">
    <source>
        <dbReference type="Pfam" id="PF00021"/>
    </source>
</evidence>
<dbReference type="InterPro" id="IPR016054">
    <property type="entry name" value="LY6_UPA_recep-like"/>
</dbReference>
<dbReference type="Pfam" id="PF00021">
    <property type="entry name" value="UPAR_LY6"/>
    <property type="match status" value="1"/>
</dbReference>
<accession>A0A3B4ZYB0</accession>
<evidence type="ECO:0000313" key="2">
    <source>
        <dbReference type="Ensembl" id="ENSSPAP00000006667.1"/>
    </source>
</evidence>
<dbReference type="GeneTree" id="ENSGT00910000144740"/>
<feature type="domain" description="UPAR/Ly6" evidence="1">
    <location>
        <begin position="18"/>
        <end position="97"/>
    </location>
</feature>
<proteinExistence type="predicted"/>
<dbReference type="Gene3D" id="2.10.60.10">
    <property type="entry name" value="CD59"/>
    <property type="match status" value="1"/>
</dbReference>
<dbReference type="AlphaFoldDB" id="A0A3B4ZYB0"/>
<protein>
    <recommendedName>
        <fullName evidence="1">UPAR/Ly6 domain-containing protein</fullName>
    </recommendedName>
</protein>
<dbReference type="SUPFAM" id="SSF57302">
    <property type="entry name" value="Snake toxin-like"/>
    <property type="match status" value="1"/>
</dbReference>
<name>A0A3B4ZYB0_9TELE</name>
<organism evidence="2">
    <name type="scientific">Stegastes partitus</name>
    <name type="common">bicolor damselfish</name>
    <dbReference type="NCBI Taxonomy" id="144197"/>
    <lineage>
        <taxon>Eukaryota</taxon>
        <taxon>Metazoa</taxon>
        <taxon>Chordata</taxon>
        <taxon>Craniata</taxon>
        <taxon>Vertebrata</taxon>
        <taxon>Euteleostomi</taxon>
        <taxon>Actinopterygii</taxon>
        <taxon>Neopterygii</taxon>
        <taxon>Teleostei</taxon>
        <taxon>Neoteleostei</taxon>
        <taxon>Acanthomorphata</taxon>
        <taxon>Ovalentaria</taxon>
        <taxon>Pomacentridae</taxon>
        <taxon>Stegastes</taxon>
    </lineage>
</organism>